<evidence type="ECO:0000313" key="2">
    <source>
        <dbReference type="EMBL" id="KAH6880423.1"/>
    </source>
</evidence>
<dbReference type="AlphaFoldDB" id="A0A9P8VY26"/>
<proteinExistence type="predicted"/>
<evidence type="ECO:0000256" key="1">
    <source>
        <dbReference type="SAM" id="MobiDB-lite"/>
    </source>
</evidence>
<dbReference type="Proteomes" id="UP000777438">
    <property type="component" value="Unassembled WGS sequence"/>
</dbReference>
<gene>
    <name evidence="2" type="ORF">B0T10DRAFT_609525</name>
</gene>
<dbReference type="EMBL" id="JAGPYM010000026">
    <property type="protein sequence ID" value="KAH6880423.1"/>
    <property type="molecule type" value="Genomic_DNA"/>
</dbReference>
<name>A0A9P8VY26_9HYPO</name>
<protein>
    <submittedName>
        <fullName evidence="2">Uncharacterized protein</fullName>
    </submittedName>
</protein>
<dbReference type="OrthoDB" id="5089500at2759"/>
<comment type="caution">
    <text evidence="2">The sequence shown here is derived from an EMBL/GenBank/DDBJ whole genome shotgun (WGS) entry which is preliminary data.</text>
</comment>
<keyword evidence="3" id="KW-1185">Reference proteome</keyword>
<reference evidence="2 3" key="1">
    <citation type="journal article" date="2021" name="Nat. Commun.">
        <title>Genetic determinants of endophytism in the Arabidopsis root mycobiome.</title>
        <authorList>
            <person name="Mesny F."/>
            <person name="Miyauchi S."/>
            <person name="Thiergart T."/>
            <person name="Pickel B."/>
            <person name="Atanasova L."/>
            <person name="Karlsson M."/>
            <person name="Huettel B."/>
            <person name="Barry K.W."/>
            <person name="Haridas S."/>
            <person name="Chen C."/>
            <person name="Bauer D."/>
            <person name="Andreopoulos W."/>
            <person name="Pangilinan J."/>
            <person name="LaButti K."/>
            <person name="Riley R."/>
            <person name="Lipzen A."/>
            <person name="Clum A."/>
            <person name="Drula E."/>
            <person name="Henrissat B."/>
            <person name="Kohler A."/>
            <person name="Grigoriev I.V."/>
            <person name="Martin F.M."/>
            <person name="Hacquard S."/>
        </authorList>
    </citation>
    <scope>NUCLEOTIDE SEQUENCE [LARGE SCALE GENOMIC DNA]</scope>
    <source>
        <strain evidence="2 3">MPI-CAGE-CH-0241</strain>
    </source>
</reference>
<sequence length="267" mass="31467">MSNSDKTTLDQDRQHSFTNPPNKDALRPHPDLRSEVFALRKWVKNNATSRVVAESPWWMLSGSMKAPSLPPANKRQTLLKYLYLLLPFEVLNRDKLASALEIEYPVDLRAEMRTTKRQGRKGWTSEWRWAIKLETQTYPQYTWCSHWCSRVDIFMHDLPYQMAHYGIPRDTRDLKDAIVEPDEIRRQPDPIPGREWNAEIYQRTGPGKFKVVMVYYDSIAYGNDLSGQHVKAWNDSMREQFAQFMRPLLPYDRDFECNLRAKTTILP</sequence>
<evidence type="ECO:0000313" key="3">
    <source>
        <dbReference type="Proteomes" id="UP000777438"/>
    </source>
</evidence>
<organism evidence="2 3">
    <name type="scientific">Thelonectria olida</name>
    <dbReference type="NCBI Taxonomy" id="1576542"/>
    <lineage>
        <taxon>Eukaryota</taxon>
        <taxon>Fungi</taxon>
        <taxon>Dikarya</taxon>
        <taxon>Ascomycota</taxon>
        <taxon>Pezizomycotina</taxon>
        <taxon>Sordariomycetes</taxon>
        <taxon>Hypocreomycetidae</taxon>
        <taxon>Hypocreales</taxon>
        <taxon>Nectriaceae</taxon>
        <taxon>Thelonectria</taxon>
    </lineage>
</organism>
<feature type="region of interest" description="Disordered" evidence="1">
    <location>
        <begin position="1"/>
        <end position="29"/>
    </location>
</feature>
<accession>A0A9P8VY26</accession>